<dbReference type="EMBL" id="MEYH01000102">
    <property type="protein sequence ID" value="OGD13724.1"/>
    <property type="molecule type" value="Genomic_DNA"/>
</dbReference>
<evidence type="ECO:0000259" key="2">
    <source>
        <dbReference type="Pfam" id="PF20999"/>
    </source>
</evidence>
<proteinExistence type="predicted"/>
<evidence type="ECO:0000259" key="1">
    <source>
        <dbReference type="Pfam" id="PF14505"/>
    </source>
</evidence>
<reference evidence="3 4" key="1">
    <citation type="journal article" date="2016" name="Nat. Commun.">
        <title>Thousands of microbial genomes shed light on interconnected biogeochemical processes in an aquifer system.</title>
        <authorList>
            <person name="Anantharaman K."/>
            <person name="Brown C.T."/>
            <person name="Hug L.A."/>
            <person name="Sharon I."/>
            <person name="Castelle C.J."/>
            <person name="Probst A.J."/>
            <person name="Thomas B.C."/>
            <person name="Singh A."/>
            <person name="Wilkins M.J."/>
            <person name="Karaoz U."/>
            <person name="Brodie E.L."/>
            <person name="Williams K.H."/>
            <person name="Hubbard S.S."/>
            <person name="Banfield J.F."/>
        </authorList>
    </citation>
    <scope>NUCLEOTIDE SEQUENCE [LARGE SCALE GENOMIC DNA]</scope>
</reference>
<accession>A0A1F5A7D6</accession>
<protein>
    <submittedName>
        <fullName evidence="3">DUF4438 domain-containing protein</fullName>
    </submittedName>
</protein>
<gene>
    <name evidence="3" type="ORF">A2V47_00495</name>
</gene>
<dbReference type="InterPro" id="IPR029433">
    <property type="entry name" value="DUF4438_N"/>
</dbReference>
<dbReference type="Proteomes" id="UP000177701">
    <property type="component" value="Unassembled WGS sequence"/>
</dbReference>
<dbReference type="AlphaFoldDB" id="A0A1F5A7D6"/>
<dbReference type="InterPro" id="IPR048399">
    <property type="entry name" value="DUF4438_C"/>
</dbReference>
<dbReference type="STRING" id="1797291.A2V47_00495"/>
<dbReference type="InterPro" id="IPR044909">
    <property type="entry name" value="TM_1086_sf"/>
</dbReference>
<organism evidence="3 4">
    <name type="scientific">Candidatus Sediminicultor quintus</name>
    <dbReference type="NCBI Taxonomy" id="1797291"/>
    <lineage>
        <taxon>Bacteria</taxon>
        <taxon>Pseudomonadati</taxon>
        <taxon>Atribacterota</taxon>
        <taxon>Candidatus Phoenicimicrobiia</taxon>
        <taxon>Candidatus Pheonicimicrobiales</taxon>
        <taxon>Candidatus Phoenicimicrobiaceae</taxon>
        <taxon>Candidatus Sediminicultor</taxon>
    </lineage>
</organism>
<comment type="caution">
    <text evidence="3">The sequence shown here is derived from an EMBL/GenBank/DDBJ whole genome shotgun (WGS) entry which is preliminary data.</text>
</comment>
<dbReference type="Pfam" id="PF20999">
    <property type="entry name" value="DUF4438_C"/>
    <property type="match status" value="1"/>
</dbReference>
<dbReference type="InterPro" id="IPR044910">
    <property type="entry name" value="TM_1086_SG_dom"/>
</dbReference>
<dbReference type="Gene3D" id="4.10.1180.10">
    <property type="entry name" value="tm1086 domain"/>
    <property type="match status" value="1"/>
</dbReference>
<feature type="domain" description="DUF4438" evidence="2">
    <location>
        <begin position="164"/>
        <end position="288"/>
    </location>
</feature>
<evidence type="ECO:0000313" key="4">
    <source>
        <dbReference type="Proteomes" id="UP000177701"/>
    </source>
</evidence>
<sequence length="295" mass="31660">MLRTNKDRLVMISVQGRVSYPVSKGPYRITYDGKPVTLPGVGGITYNIKVGDCAFGWEADHVEPGVSTVVNEEKRDDGPNCAYNILACMGNQARVVSGEAKGALGVVTGHHGGIEHVLIDFDQNTLEKLCIGDKILVKAYGQGLKLLDYPEIKVFNLDPLLLEKMNIEEIGDGNIDVPVTCEIPAKLMGSGLGSASVASGDYDITTADKKMVEKYKLDQLRFGDIVTISDADNSYGRSYREGAVSVGIVVHSDCVIAGHGPGVATLLTSTTSKIKFHIDADANIANYLNIGTKRK</sequence>
<dbReference type="Gene3D" id="2.102.30.10">
    <property type="entry name" value="tm1086 (SG structure) domain"/>
    <property type="match status" value="1"/>
</dbReference>
<dbReference type="Pfam" id="PF14505">
    <property type="entry name" value="DUF4438"/>
    <property type="match status" value="1"/>
</dbReference>
<feature type="domain" description="DUF4438" evidence="1">
    <location>
        <begin position="27"/>
        <end position="163"/>
    </location>
</feature>
<name>A0A1F5A7D6_9BACT</name>
<evidence type="ECO:0000313" key="3">
    <source>
        <dbReference type="EMBL" id="OGD13724.1"/>
    </source>
</evidence>
<dbReference type="Gene3D" id="2.40.10.170">
    <property type="match status" value="1"/>
</dbReference>